<evidence type="ECO:0000256" key="6">
    <source>
        <dbReference type="ARBA" id="ARBA00022723"/>
    </source>
</evidence>
<dbReference type="PANTHER" id="PTHR43221:SF1">
    <property type="entry name" value="PROTEASE HTPX"/>
    <property type="match status" value="1"/>
</dbReference>
<dbReference type="AlphaFoldDB" id="A0A5S9P4Y1"/>
<evidence type="ECO:0000256" key="7">
    <source>
        <dbReference type="ARBA" id="ARBA00022801"/>
    </source>
</evidence>
<organism evidence="14 15">
    <name type="scientific">BD1-7 clade bacterium</name>
    <dbReference type="NCBI Taxonomy" id="2029982"/>
    <lineage>
        <taxon>Bacteria</taxon>
        <taxon>Pseudomonadati</taxon>
        <taxon>Pseudomonadota</taxon>
        <taxon>Gammaproteobacteria</taxon>
        <taxon>Cellvibrionales</taxon>
        <taxon>Spongiibacteraceae</taxon>
        <taxon>BD1-7 clade</taxon>
    </lineage>
</organism>
<dbReference type="NCBIfam" id="NF003965">
    <property type="entry name" value="PRK05457.1"/>
    <property type="match status" value="1"/>
</dbReference>
<keyword evidence="9 12" id="KW-1133">Transmembrane helix</keyword>
<feature type="transmembrane region" description="Helical" evidence="12">
    <location>
        <begin position="33"/>
        <end position="53"/>
    </location>
</feature>
<comment type="similarity">
    <text evidence="2 12">Belongs to the peptidase M48B family.</text>
</comment>
<keyword evidence="7 12" id="KW-0378">Hydrolase</keyword>
<gene>
    <name evidence="14" type="primary">htpX_3</name>
    <name evidence="12" type="synonym">htpX</name>
    <name evidence="14" type="ORF">DPBNPPHM_03588</name>
</gene>
<feature type="domain" description="Peptidase M48" evidence="13">
    <location>
        <begin position="75"/>
        <end position="285"/>
    </location>
</feature>
<keyword evidence="4 12" id="KW-0645">Protease</keyword>
<dbReference type="HAMAP" id="MF_00188">
    <property type="entry name" value="Pept_M48_protease_HtpX"/>
    <property type="match status" value="1"/>
</dbReference>
<dbReference type="GO" id="GO:0006508">
    <property type="term" value="P:proteolysis"/>
    <property type="evidence" value="ECO:0007669"/>
    <property type="project" value="UniProtKB-KW"/>
</dbReference>
<evidence type="ECO:0000256" key="8">
    <source>
        <dbReference type="ARBA" id="ARBA00022833"/>
    </source>
</evidence>
<name>A0A5S9P4Y1_9GAMM</name>
<sequence length="286" mass="30440">MKRVFLFIATNLAIMLVLGVVLSVLGVDSRSSSGLLVIALVFGMGGSFISLMMSKKMAKWSTGAQVIQQPSNPAEQWLLTTVERQANAAGIAMPEVAIYDAPDMNAFATGPSKNNSLVAVSSGLLHSMSEGEIEAVLGHEISHVANGDMVTMALIQGVLNTFVIFLARMAAGVINNVVAQDSEDGEGLGMFAYMGVVMVLELCLGILASTIVAWFSRQREYRADEGGASLASKQKMIGALERLGQSQPSELRGELTAFGINKGQTMMELFMSHPPLEKRIAALRAA</sequence>
<dbReference type="OrthoDB" id="15218at2"/>
<accession>A0A5S9P4Y1</accession>
<keyword evidence="8 12" id="KW-0862">Zinc</keyword>
<dbReference type="CDD" id="cd07335">
    <property type="entry name" value="M48B_HtpX_like"/>
    <property type="match status" value="1"/>
</dbReference>
<dbReference type="Gene3D" id="3.30.2010.10">
    <property type="entry name" value="Metalloproteases ('zincins'), catalytic domain"/>
    <property type="match status" value="1"/>
</dbReference>
<dbReference type="Proteomes" id="UP000434580">
    <property type="component" value="Unassembled WGS sequence"/>
</dbReference>
<keyword evidence="11 12" id="KW-0472">Membrane</keyword>
<reference evidence="14 15" key="1">
    <citation type="submission" date="2019-11" db="EMBL/GenBank/DDBJ databases">
        <authorList>
            <person name="Holert J."/>
        </authorList>
    </citation>
    <scope>NUCLEOTIDE SEQUENCE [LARGE SCALE GENOMIC DNA]</scope>
    <source>
        <strain evidence="14">BC5_2</strain>
    </source>
</reference>
<feature type="transmembrane region" description="Helical" evidence="12">
    <location>
        <begin position="190"/>
        <end position="215"/>
    </location>
</feature>
<dbReference type="EMBL" id="CACSII010000006">
    <property type="protein sequence ID" value="CAA0098080.1"/>
    <property type="molecule type" value="Genomic_DNA"/>
</dbReference>
<evidence type="ECO:0000256" key="10">
    <source>
        <dbReference type="ARBA" id="ARBA00023049"/>
    </source>
</evidence>
<dbReference type="GO" id="GO:0005886">
    <property type="term" value="C:plasma membrane"/>
    <property type="evidence" value="ECO:0007669"/>
    <property type="project" value="UniProtKB-SubCell"/>
</dbReference>
<keyword evidence="12" id="KW-0346">Stress response</keyword>
<feature type="transmembrane region" description="Helical" evidence="12">
    <location>
        <begin position="158"/>
        <end position="178"/>
    </location>
</feature>
<dbReference type="InterPro" id="IPR022919">
    <property type="entry name" value="Pept_M48_protease_HtpX"/>
</dbReference>
<comment type="subcellular location">
    <subcellularLocation>
        <location evidence="1 12">Cell membrane</location>
        <topology evidence="1 12">Multi-pass membrane protein</topology>
    </subcellularLocation>
</comment>
<keyword evidence="5 12" id="KW-0812">Transmembrane</keyword>
<proteinExistence type="inferred from homology"/>
<keyword evidence="3 12" id="KW-1003">Cell membrane</keyword>
<keyword evidence="6 12" id="KW-0479">Metal-binding</keyword>
<dbReference type="EC" id="3.4.24.-" evidence="12"/>
<evidence type="ECO:0000256" key="4">
    <source>
        <dbReference type="ARBA" id="ARBA00022670"/>
    </source>
</evidence>
<feature type="transmembrane region" description="Helical" evidence="12">
    <location>
        <begin position="5"/>
        <end position="27"/>
    </location>
</feature>
<dbReference type="PANTHER" id="PTHR43221">
    <property type="entry name" value="PROTEASE HTPX"/>
    <property type="match status" value="1"/>
</dbReference>
<evidence type="ECO:0000256" key="2">
    <source>
        <dbReference type="ARBA" id="ARBA00009779"/>
    </source>
</evidence>
<keyword evidence="10 12" id="KW-0482">Metalloprotease</keyword>
<dbReference type="GO" id="GO:0008270">
    <property type="term" value="F:zinc ion binding"/>
    <property type="evidence" value="ECO:0007669"/>
    <property type="project" value="UniProtKB-UniRule"/>
</dbReference>
<evidence type="ECO:0000256" key="3">
    <source>
        <dbReference type="ARBA" id="ARBA00022475"/>
    </source>
</evidence>
<feature type="active site" evidence="12">
    <location>
        <position position="140"/>
    </location>
</feature>
<dbReference type="Pfam" id="PF01435">
    <property type="entry name" value="Peptidase_M48"/>
    <property type="match status" value="1"/>
</dbReference>
<evidence type="ECO:0000313" key="15">
    <source>
        <dbReference type="Proteomes" id="UP000434580"/>
    </source>
</evidence>
<evidence type="ECO:0000313" key="14">
    <source>
        <dbReference type="EMBL" id="CAA0098080.1"/>
    </source>
</evidence>
<evidence type="ECO:0000256" key="11">
    <source>
        <dbReference type="ARBA" id="ARBA00023136"/>
    </source>
</evidence>
<feature type="binding site" evidence="12">
    <location>
        <position position="143"/>
    </location>
    <ligand>
        <name>Zn(2+)</name>
        <dbReference type="ChEBI" id="CHEBI:29105"/>
        <note>catalytic</note>
    </ligand>
</feature>
<feature type="binding site" evidence="12">
    <location>
        <position position="139"/>
    </location>
    <ligand>
        <name>Zn(2+)</name>
        <dbReference type="ChEBI" id="CHEBI:29105"/>
        <note>catalytic</note>
    </ligand>
</feature>
<dbReference type="InterPro" id="IPR001915">
    <property type="entry name" value="Peptidase_M48"/>
</dbReference>
<feature type="binding site" evidence="12">
    <location>
        <position position="220"/>
    </location>
    <ligand>
        <name>Zn(2+)</name>
        <dbReference type="ChEBI" id="CHEBI:29105"/>
        <note>catalytic</note>
    </ligand>
</feature>
<comment type="cofactor">
    <cofactor evidence="12">
        <name>Zn(2+)</name>
        <dbReference type="ChEBI" id="CHEBI:29105"/>
    </cofactor>
    <text evidence="12">Binds 1 zinc ion per subunit.</text>
</comment>
<evidence type="ECO:0000259" key="13">
    <source>
        <dbReference type="Pfam" id="PF01435"/>
    </source>
</evidence>
<protein>
    <recommendedName>
        <fullName evidence="12">Protease HtpX</fullName>
        <ecNumber evidence="12">3.4.24.-</ecNumber>
    </recommendedName>
    <alternativeName>
        <fullName evidence="12">Heat shock protein HtpX</fullName>
    </alternativeName>
</protein>
<dbReference type="InterPro" id="IPR050083">
    <property type="entry name" value="HtpX_protease"/>
</dbReference>
<dbReference type="GO" id="GO:0004222">
    <property type="term" value="F:metalloendopeptidase activity"/>
    <property type="evidence" value="ECO:0007669"/>
    <property type="project" value="UniProtKB-UniRule"/>
</dbReference>
<evidence type="ECO:0000256" key="5">
    <source>
        <dbReference type="ARBA" id="ARBA00022692"/>
    </source>
</evidence>
<evidence type="ECO:0000256" key="9">
    <source>
        <dbReference type="ARBA" id="ARBA00022989"/>
    </source>
</evidence>
<evidence type="ECO:0000256" key="12">
    <source>
        <dbReference type="HAMAP-Rule" id="MF_00188"/>
    </source>
</evidence>
<evidence type="ECO:0000256" key="1">
    <source>
        <dbReference type="ARBA" id="ARBA00004651"/>
    </source>
</evidence>